<gene>
    <name evidence="4" type="ORF">DP131_11875</name>
</gene>
<reference evidence="4 5" key="1">
    <citation type="submission" date="2018-06" db="EMBL/GenBank/DDBJ databases">
        <title>Genome conservation of Clostridium tetani.</title>
        <authorList>
            <person name="Bruggemann H."/>
            <person name="Popoff M.R."/>
        </authorList>
    </citation>
    <scope>NUCLEOTIDE SEQUENCE [LARGE SCALE GENOMIC DNA]</scope>
    <source>
        <strain evidence="4 5">63.05</strain>
    </source>
</reference>
<protein>
    <submittedName>
        <fullName evidence="4">DUF4179 domain-containing protein</fullName>
    </submittedName>
</protein>
<accession>A0ABY0ELZ7</accession>
<dbReference type="EMBL" id="QMAU01000048">
    <property type="protein sequence ID" value="RXI52847.1"/>
    <property type="molecule type" value="Genomic_DNA"/>
</dbReference>
<evidence type="ECO:0000259" key="2">
    <source>
        <dbReference type="Pfam" id="PF13786"/>
    </source>
</evidence>
<dbReference type="Gene3D" id="2.60.40.1640">
    <property type="entry name" value="Conserved domain protein"/>
    <property type="match status" value="1"/>
</dbReference>
<dbReference type="Gene3D" id="2.60.40.1630">
    <property type="entry name" value="bacillus anthracis domain"/>
    <property type="match status" value="1"/>
</dbReference>
<evidence type="ECO:0000313" key="5">
    <source>
        <dbReference type="Proteomes" id="UP000290273"/>
    </source>
</evidence>
<feature type="domain" description="DUF4179" evidence="2">
    <location>
        <begin position="47"/>
        <end position="137"/>
    </location>
</feature>
<evidence type="ECO:0000313" key="4">
    <source>
        <dbReference type="EMBL" id="RXI52847.1"/>
    </source>
</evidence>
<keyword evidence="1" id="KW-0812">Transmembrane</keyword>
<proteinExistence type="predicted"/>
<dbReference type="Proteomes" id="UP000290273">
    <property type="component" value="Unassembled WGS sequence"/>
</dbReference>
<keyword evidence="1" id="KW-0472">Membrane</keyword>
<evidence type="ECO:0000256" key="1">
    <source>
        <dbReference type="SAM" id="Phobius"/>
    </source>
</evidence>
<dbReference type="Pfam" id="PF13786">
    <property type="entry name" value="DUF4179"/>
    <property type="match status" value="1"/>
</dbReference>
<keyword evidence="1" id="KW-1133">Transmembrane helix</keyword>
<dbReference type="RefSeq" id="WP_039261455.1">
    <property type="nucleotide sequence ID" value="NZ_JSWD01000075.1"/>
</dbReference>
<organism evidence="4 5">
    <name type="scientific">Clostridium tetani</name>
    <dbReference type="NCBI Taxonomy" id="1513"/>
    <lineage>
        <taxon>Bacteria</taxon>
        <taxon>Bacillati</taxon>
        <taxon>Bacillota</taxon>
        <taxon>Clostridia</taxon>
        <taxon>Eubacteriales</taxon>
        <taxon>Clostridiaceae</taxon>
        <taxon>Clostridium</taxon>
    </lineage>
</organism>
<dbReference type="InterPro" id="IPR040680">
    <property type="entry name" value="DUF5643"/>
</dbReference>
<feature type="domain" description="DUF5643" evidence="3">
    <location>
        <begin position="230"/>
        <end position="357"/>
    </location>
</feature>
<dbReference type="Pfam" id="PF18705">
    <property type="entry name" value="DUF5643"/>
    <property type="match status" value="1"/>
</dbReference>
<sequence length="461" mass="52763">MNNKDIYETFNYMNFDEKEYENIPIEMNEIEKKRIKKNLIKNIKENKSMKKTKIAITAAAITVICGVGIVGAAPDTLKNVPILNSIVQKFNDQSDYKGDFQKYVQAVGQTVKNNGLEITINEVLCDDSKLIIGYTVKGNKNMKRIVNNGVDMPFLGNDIKINGKEEHFGGGLSIDYLDDNSIIAVCEMDLENKKLPKNFNVDLNIKEAFNIKGIWHFSFSVSKEDVEAKTITFKPGKKVKLPGANIKIDKVMFSPINTSIFLNGNYTNGKGVMEHEMGIFPYSDWFVFDDKGIEIAWKGAGGGTKGLLPNKFNYKYDFEVVKNIPKHLTVVPFKYNGYGKEKPEYVTKSLDSKYPIELNQGKMGKLIIKEVQNKEDKTIIKYRAEGKVPYFQAQNLSVKDELGEYIKPYEGYYTQRDKDNPNEFTLVLNKLKPNKKYFINTTILDKYEIKDEYSFRIPLQR</sequence>
<evidence type="ECO:0000259" key="3">
    <source>
        <dbReference type="Pfam" id="PF18705"/>
    </source>
</evidence>
<dbReference type="InterPro" id="IPR025436">
    <property type="entry name" value="DUF4179"/>
</dbReference>
<comment type="caution">
    <text evidence="4">The sequence shown here is derived from an EMBL/GenBank/DDBJ whole genome shotgun (WGS) entry which is preliminary data.</text>
</comment>
<feature type="transmembrane region" description="Helical" evidence="1">
    <location>
        <begin position="54"/>
        <end position="73"/>
    </location>
</feature>
<name>A0ABY0ELZ7_CLOTA</name>